<dbReference type="GO" id="GO:0004672">
    <property type="term" value="F:protein kinase activity"/>
    <property type="evidence" value="ECO:0007669"/>
    <property type="project" value="InterPro"/>
</dbReference>
<dbReference type="PANTHER" id="PTHR24362:SF309">
    <property type="entry name" value="PROTEIN KINASE DOMAIN-CONTAINING PROTEIN"/>
    <property type="match status" value="1"/>
</dbReference>
<reference evidence="2" key="1">
    <citation type="journal article" date="2020" name="Nature">
        <title>Giant virus diversity and host interactions through global metagenomics.</title>
        <authorList>
            <person name="Schulz F."/>
            <person name="Roux S."/>
            <person name="Paez-Espino D."/>
            <person name="Jungbluth S."/>
            <person name="Walsh D.A."/>
            <person name="Denef V.J."/>
            <person name="McMahon K.D."/>
            <person name="Konstantinidis K.T."/>
            <person name="Eloe-Fadrosh E.A."/>
            <person name="Kyrpides N.C."/>
            <person name="Woyke T."/>
        </authorList>
    </citation>
    <scope>NUCLEOTIDE SEQUENCE</scope>
    <source>
        <strain evidence="2">GVMAG-M-3300013006-15</strain>
    </source>
</reference>
<organism evidence="2">
    <name type="scientific">viral metagenome</name>
    <dbReference type="NCBI Taxonomy" id="1070528"/>
    <lineage>
        <taxon>unclassified sequences</taxon>
        <taxon>metagenomes</taxon>
        <taxon>organismal metagenomes</taxon>
    </lineage>
</organism>
<proteinExistence type="predicted"/>
<accession>A0A6C0BHP4</accession>
<feature type="domain" description="Protein kinase" evidence="1">
    <location>
        <begin position="4"/>
        <end position="327"/>
    </location>
</feature>
<name>A0A6C0BHP4_9ZZZZ</name>
<dbReference type="InterPro" id="IPR000719">
    <property type="entry name" value="Prot_kinase_dom"/>
</dbReference>
<sequence length="353" mass="40440">MEIQKGGALFASGDYGCLFKGPPICSSTQKPLKAEIGKIITLEGVGQQDELKKTKILRTIPELQNYIIVPKNSCRASPSQTDPDWYKCALTQSDSPLLILGMKFGGETLKQSLTKTEWFCKHFISILENLLEGLVLLHKNGWNHTDIHDKNIMIDTNGKPWYIDFGLAHNTKKPNKEELDKFSEFNPNLNFMPPEYHVYAMNANFIDIRAGLQQIGQNPMFARYNQIINKVDPIEEVLEKLSRDQKIMTDSVTFYNTYGAKLDIFSLGICFFNAYLHCSAWPGQQTVKEFDTKKIKDILSKMLQYDPNQRYSAIQMLEFVNPNNHFFRVLRAPPFSNNMRILRGTQNSPQKLV</sequence>
<dbReference type="GO" id="GO:0005524">
    <property type="term" value="F:ATP binding"/>
    <property type="evidence" value="ECO:0007669"/>
    <property type="project" value="InterPro"/>
</dbReference>
<dbReference type="PROSITE" id="PS50011">
    <property type="entry name" value="PROTEIN_KINASE_DOM"/>
    <property type="match status" value="1"/>
</dbReference>
<dbReference type="InterPro" id="IPR011009">
    <property type="entry name" value="Kinase-like_dom_sf"/>
</dbReference>
<dbReference type="SMART" id="SM00220">
    <property type="entry name" value="S_TKc"/>
    <property type="match status" value="1"/>
</dbReference>
<dbReference type="Pfam" id="PF00069">
    <property type="entry name" value="Pkinase"/>
    <property type="match status" value="1"/>
</dbReference>
<evidence type="ECO:0000313" key="2">
    <source>
        <dbReference type="EMBL" id="QHS91867.1"/>
    </source>
</evidence>
<dbReference type="EMBL" id="MN739165">
    <property type="protein sequence ID" value="QHS91867.1"/>
    <property type="molecule type" value="Genomic_DNA"/>
</dbReference>
<dbReference type="Gene3D" id="1.10.510.10">
    <property type="entry name" value="Transferase(Phosphotransferase) domain 1"/>
    <property type="match status" value="1"/>
</dbReference>
<dbReference type="SUPFAM" id="SSF56112">
    <property type="entry name" value="Protein kinase-like (PK-like)"/>
    <property type="match status" value="1"/>
</dbReference>
<evidence type="ECO:0000259" key="1">
    <source>
        <dbReference type="PROSITE" id="PS50011"/>
    </source>
</evidence>
<protein>
    <recommendedName>
        <fullName evidence="1">Protein kinase domain-containing protein</fullName>
    </recommendedName>
</protein>
<dbReference type="PANTHER" id="PTHR24362">
    <property type="entry name" value="SERINE/THREONINE-PROTEIN KINASE NEK"/>
    <property type="match status" value="1"/>
</dbReference>
<dbReference type="AlphaFoldDB" id="A0A6C0BHP4"/>